<accession>U2DSK1</accession>
<name>U2DSK1_9MOLU</name>
<sequence>MKSINTIIKGEKDPKLEEMFNQVIEDIKQDELLRSYLVDHGIKLNEDKFEKSMQALFHFKKQYKKCKGCKGLSECTQDNKGFYPALRDHETFVSLQYVPCEYKRSNDSRKKVTNNLKSFFVPKKVLNVNFSSVELEHNERNSAIKYALRFSTHYNGDKYMKGCYLHGNFGVGKTYVMSAMANKLAERGLKVGFVYFPDLIRELKSAISKGTLESSITEIKTMNVLILDDIGAETSSAWVRDEILGPILQYRMLDELPTFFTSNKSIADLVKFYSLTRDGVEDVMKAERLRDRIYALSEEVTMLGDNFRY</sequence>
<dbReference type="InterPro" id="IPR002611">
    <property type="entry name" value="IstB_ATP-bd"/>
</dbReference>
<evidence type="ECO:0000313" key="3">
    <source>
        <dbReference type="EMBL" id="ERJ11497.1"/>
    </source>
</evidence>
<dbReference type="eggNOG" id="COG1484">
    <property type="taxonomic scope" value="Bacteria"/>
</dbReference>
<proteinExistence type="predicted"/>
<evidence type="ECO:0000259" key="2">
    <source>
        <dbReference type="Pfam" id="PF07319"/>
    </source>
</evidence>
<dbReference type="NCBIfam" id="NF006505">
    <property type="entry name" value="PRK08939.1"/>
    <property type="match status" value="1"/>
</dbReference>
<dbReference type="InterPro" id="IPR027417">
    <property type="entry name" value="P-loop_NTPase"/>
</dbReference>
<feature type="domain" description="Primosomal DnaI N-terminal" evidence="2">
    <location>
        <begin position="1"/>
        <end position="97"/>
    </location>
</feature>
<dbReference type="EMBL" id="AFNU02000010">
    <property type="protein sequence ID" value="ERJ11497.1"/>
    <property type="molecule type" value="Genomic_DNA"/>
</dbReference>
<gene>
    <name evidence="3" type="ORF">HLPCO_002409</name>
</gene>
<dbReference type="Pfam" id="PF07319">
    <property type="entry name" value="DnaI_N"/>
    <property type="match status" value="1"/>
</dbReference>
<dbReference type="InParanoid" id="U2DSK1"/>
<dbReference type="GO" id="GO:0005524">
    <property type="term" value="F:ATP binding"/>
    <property type="evidence" value="ECO:0007669"/>
    <property type="project" value="InterPro"/>
</dbReference>
<dbReference type="GO" id="GO:0006260">
    <property type="term" value="P:DNA replication"/>
    <property type="evidence" value="ECO:0007669"/>
    <property type="project" value="TreeGrafter"/>
</dbReference>
<reference evidence="3 4" key="2">
    <citation type="journal article" date="2013" name="PLoS ONE">
        <title>INDIGO - INtegrated Data Warehouse of MIcrobial GenOmes with Examples from the Red Sea Extremophiles.</title>
        <authorList>
            <person name="Alam I."/>
            <person name="Antunes A."/>
            <person name="Kamau A.A."/>
            <person name="Ba Alawi W."/>
            <person name="Kalkatawi M."/>
            <person name="Stingl U."/>
            <person name="Bajic V.B."/>
        </authorList>
    </citation>
    <scope>NUCLEOTIDE SEQUENCE [LARGE SCALE GENOMIC DNA]</scope>
    <source>
        <strain evidence="3 4">SSD-17B</strain>
    </source>
</reference>
<keyword evidence="4" id="KW-1185">Reference proteome</keyword>
<organism evidence="3 4">
    <name type="scientific">Haloplasma contractile SSD-17B</name>
    <dbReference type="NCBI Taxonomy" id="1033810"/>
    <lineage>
        <taxon>Bacteria</taxon>
        <taxon>Bacillati</taxon>
        <taxon>Mycoplasmatota</taxon>
        <taxon>Mollicutes</taxon>
        <taxon>Haloplasmatales</taxon>
        <taxon>Haloplasmataceae</taxon>
        <taxon>Haloplasma</taxon>
    </lineage>
</organism>
<dbReference type="STRING" id="1033810.HLPCO_002409"/>
<dbReference type="RefSeq" id="WP_008827055.1">
    <property type="nucleotide sequence ID" value="NZ_AFNU02000010.1"/>
</dbReference>
<dbReference type="SUPFAM" id="SSF52540">
    <property type="entry name" value="P-loop containing nucleoside triphosphate hydrolases"/>
    <property type="match status" value="1"/>
</dbReference>
<dbReference type="InterPro" id="IPR009928">
    <property type="entry name" value="DnaI_N"/>
</dbReference>
<dbReference type="Pfam" id="PF01695">
    <property type="entry name" value="IstB_IS21"/>
    <property type="match status" value="1"/>
</dbReference>
<reference evidence="3 4" key="1">
    <citation type="journal article" date="2011" name="J. Bacteriol.">
        <title>Genome sequence of Haloplasma contractile, an unusual contractile bacterium from a deep-sea anoxic brine lake.</title>
        <authorList>
            <person name="Antunes A."/>
            <person name="Alam I."/>
            <person name="El Dorry H."/>
            <person name="Siam R."/>
            <person name="Robertson A."/>
            <person name="Bajic V.B."/>
            <person name="Stingl U."/>
        </authorList>
    </citation>
    <scope>NUCLEOTIDE SEQUENCE [LARGE SCALE GENOMIC DNA]</scope>
    <source>
        <strain evidence="3 4">SSD-17B</strain>
    </source>
</reference>
<evidence type="ECO:0000259" key="1">
    <source>
        <dbReference type="Pfam" id="PF01695"/>
    </source>
</evidence>
<dbReference type="Gene3D" id="3.40.50.300">
    <property type="entry name" value="P-loop containing nucleotide triphosphate hydrolases"/>
    <property type="match status" value="1"/>
</dbReference>
<dbReference type="FunCoup" id="U2DSK1">
    <property type="interactions" value="27"/>
</dbReference>
<dbReference type="PANTHER" id="PTHR30050:SF8">
    <property type="entry name" value="PRIMOSOMAL PROTEIN DNAI"/>
    <property type="match status" value="1"/>
</dbReference>
<dbReference type="OrthoDB" id="61127at2"/>
<dbReference type="PANTHER" id="PTHR30050">
    <property type="entry name" value="CHROMOSOMAL REPLICATION INITIATOR PROTEIN DNAA"/>
    <property type="match status" value="1"/>
</dbReference>
<feature type="domain" description="IstB-like ATP-binding" evidence="1">
    <location>
        <begin position="165"/>
        <end position="308"/>
    </location>
</feature>
<evidence type="ECO:0000313" key="4">
    <source>
        <dbReference type="Proteomes" id="UP000005707"/>
    </source>
</evidence>
<dbReference type="AlphaFoldDB" id="U2DSK1"/>
<comment type="caution">
    <text evidence="3">The sequence shown here is derived from an EMBL/GenBank/DDBJ whole genome shotgun (WGS) entry which is preliminary data.</text>
</comment>
<dbReference type="Proteomes" id="UP000005707">
    <property type="component" value="Unassembled WGS sequence"/>
</dbReference>
<protein>
    <submittedName>
        <fullName evidence="3">Chromosomal replication initiator protein</fullName>
    </submittedName>
</protein>
<dbReference type="CDD" id="cd00009">
    <property type="entry name" value="AAA"/>
    <property type="match status" value="1"/>
</dbReference>